<evidence type="ECO:0000313" key="3">
    <source>
        <dbReference type="Proteomes" id="UP000694050"/>
    </source>
</evidence>
<evidence type="ECO:0000313" key="2">
    <source>
        <dbReference type="EMBL" id="KAG7417327.1"/>
    </source>
</evidence>
<comment type="caution">
    <text evidence="2">The sequence shown here is derived from an EMBL/GenBank/DDBJ whole genome shotgun (WGS) entry which is preliminary data.</text>
</comment>
<reference evidence="2" key="1">
    <citation type="submission" date="2021-04" db="EMBL/GenBank/DDBJ databases">
        <title>First draft genome resource for Brassicaceae pathogens Fusarium oxysporum f. sp. raphani and Fusarium oxysporum f. sp. rapae.</title>
        <authorList>
            <person name="Asai S."/>
        </authorList>
    </citation>
    <scope>NUCLEOTIDE SEQUENCE</scope>
    <source>
        <strain evidence="2">Tf1208</strain>
    </source>
</reference>
<evidence type="ECO:0000256" key="1">
    <source>
        <dbReference type="SAM" id="MobiDB-lite"/>
    </source>
</evidence>
<name>A0A8J5PCR2_FUSOX</name>
<sequence length="264" mass="30257">MEDISENVGHANVASSPTIKEEPDERPLSGTGTRHEDFESDGDHPTLRASKEQFFRTLWKHWTSAAHPVKIPLNFPRKYKDDTRIIVDKWSQTLPKPTTKRKMDDDDDKSPTPSPKKAKRLTVREKARLRGELAYLAVGCCTGKGADKVIFDFKDESGQMAASQYIDWESTSDMAELRRHSLEKWERNERTRIREFNQRRLIIAARNYLIGTAAVGFAEGHRPSAPYPQNMEMREPQSAFAIFARETLENAKIVEELAAEFCYI</sequence>
<dbReference type="AlphaFoldDB" id="A0A8J5PCR2"/>
<accession>A0A8J5PCR2</accession>
<feature type="region of interest" description="Disordered" evidence="1">
    <location>
        <begin position="1"/>
        <end position="47"/>
    </location>
</feature>
<feature type="region of interest" description="Disordered" evidence="1">
    <location>
        <begin position="90"/>
        <end position="120"/>
    </location>
</feature>
<gene>
    <name evidence="2" type="ORF">Forpe1208_v004947</name>
</gene>
<protein>
    <submittedName>
        <fullName evidence="2">Uncharacterized protein</fullName>
    </submittedName>
</protein>
<proteinExistence type="predicted"/>
<feature type="compositionally biased region" description="Basic and acidic residues" evidence="1">
    <location>
        <begin position="19"/>
        <end position="47"/>
    </location>
</feature>
<dbReference type="Proteomes" id="UP000694050">
    <property type="component" value="Unassembled WGS sequence"/>
</dbReference>
<organism evidence="2 3">
    <name type="scientific">Fusarium oxysporum f. sp. rapae</name>
    <dbReference type="NCBI Taxonomy" id="485398"/>
    <lineage>
        <taxon>Eukaryota</taxon>
        <taxon>Fungi</taxon>
        <taxon>Dikarya</taxon>
        <taxon>Ascomycota</taxon>
        <taxon>Pezizomycotina</taxon>
        <taxon>Sordariomycetes</taxon>
        <taxon>Hypocreomycetidae</taxon>
        <taxon>Hypocreales</taxon>
        <taxon>Nectriaceae</taxon>
        <taxon>Fusarium</taxon>
        <taxon>Fusarium oxysporum species complex</taxon>
    </lineage>
</organism>
<dbReference type="EMBL" id="JAELUQ010000003">
    <property type="protein sequence ID" value="KAG7417327.1"/>
    <property type="molecule type" value="Genomic_DNA"/>
</dbReference>